<accession>A0A8S0ZGA9</accession>
<dbReference type="OrthoDB" id="5411773at2759"/>
<dbReference type="EMBL" id="CADEBD010000289">
    <property type="protein sequence ID" value="CAB3231821.1"/>
    <property type="molecule type" value="Genomic_DNA"/>
</dbReference>
<dbReference type="Proteomes" id="UP000494256">
    <property type="component" value="Unassembled WGS sequence"/>
</dbReference>
<evidence type="ECO:0000313" key="1">
    <source>
        <dbReference type="EMBL" id="CAB3231821.1"/>
    </source>
</evidence>
<dbReference type="AlphaFoldDB" id="A0A8S0ZGA9"/>
<proteinExistence type="predicted"/>
<name>A0A8S0ZGA9_ARCPL</name>
<organism evidence="1 2">
    <name type="scientific">Arctia plantaginis</name>
    <name type="common">Wood tiger moth</name>
    <name type="synonym">Phalaena plantaginis</name>
    <dbReference type="NCBI Taxonomy" id="874455"/>
    <lineage>
        <taxon>Eukaryota</taxon>
        <taxon>Metazoa</taxon>
        <taxon>Ecdysozoa</taxon>
        <taxon>Arthropoda</taxon>
        <taxon>Hexapoda</taxon>
        <taxon>Insecta</taxon>
        <taxon>Pterygota</taxon>
        <taxon>Neoptera</taxon>
        <taxon>Endopterygota</taxon>
        <taxon>Lepidoptera</taxon>
        <taxon>Glossata</taxon>
        <taxon>Ditrysia</taxon>
        <taxon>Noctuoidea</taxon>
        <taxon>Erebidae</taxon>
        <taxon>Arctiinae</taxon>
        <taxon>Arctia</taxon>
    </lineage>
</organism>
<evidence type="ECO:0000313" key="2">
    <source>
        <dbReference type="Proteomes" id="UP000494256"/>
    </source>
</evidence>
<protein>
    <submittedName>
        <fullName evidence="1">Uncharacterized protein</fullName>
    </submittedName>
</protein>
<comment type="caution">
    <text evidence="1">The sequence shown here is derived from an EMBL/GenBank/DDBJ whole genome shotgun (WGS) entry which is preliminary data.</text>
</comment>
<reference evidence="1 2" key="1">
    <citation type="submission" date="2020-04" db="EMBL/GenBank/DDBJ databases">
        <authorList>
            <person name="Wallbank WR R."/>
            <person name="Pardo Diaz C."/>
            <person name="Kozak K."/>
            <person name="Martin S."/>
            <person name="Jiggins C."/>
            <person name="Moest M."/>
            <person name="Warren A I."/>
            <person name="Byers J.R.P. K."/>
            <person name="Montejo-Kovacevich G."/>
            <person name="Yen C E."/>
        </authorList>
    </citation>
    <scope>NUCLEOTIDE SEQUENCE [LARGE SCALE GENOMIC DNA]</scope>
</reference>
<sequence length="145" mass="16184">MTQTNTFPGYTVNGTPVYQPGQITIPKHNTTGFRSYDVYPVSGYNTTEYNTQIPGYGKPSIPDTYNYQDPNQNNFRGYFQQNITVTPEYGIPTPGPELTTPVTPDDVSESDINVTQIACVLCNIGCPANYSRKGFHCVPNDYDYE</sequence>
<gene>
    <name evidence="1" type="ORF">APLA_LOCUS5328</name>
</gene>